<evidence type="ECO:0000259" key="2">
    <source>
        <dbReference type="PROSITE" id="PS50106"/>
    </source>
</evidence>
<dbReference type="PROSITE" id="PS50106">
    <property type="entry name" value="PDZ"/>
    <property type="match status" value="3"/>
</dbReference>
<feature type="region of interest" description="Disordered" evidence="1">
    <location>
        <begin position="507"/>
        <end position="529"/>
    </location>
</feature>
<proteinExistence type="predicted"/>
<evidence type="ECO:0000313" key="4">
    <source>
        <dbReference type="Proteomes" id="UP001217089"/>
    </source>
</evidence>
<protein>
    <recommendedName>
        <fullName evidence="2">PDZ domain-containing protein</fullName>
    </recommendedName>
</protein>
<feature type="region of interest" description="Disordered" evidence="1">
    <location>
        <begin position="65"/>
        <end position="96"/>
    </location>
</feature>
<feature type="domain" description="PDZ" evidence="2">
    <location>
        <begin position="435"/>
        <end position="500"/>
    </location>
</feature>
<dbReference type="EMBL" id="JARBDR010000342">
    <property type="protein sequence ID" value="KAJ8313981.1"/>
    <property type="molecule type" value="Genomic_DNA"/>
</dbReference>
<gene>
    <name evidence="3" type="ORF">KUTeg_008542</name>
</gene>
<feature type="domain" description="PDZ" evidence="2">
    <location>
        <begin position="103"/>
        <end position="150"/>
    </location>
</feature>
<dbReference type="Gene3D" id="2.30.42.10">
    <property type="match status" value="3"/>
</dbReference>
<dbReference type="InterPro" id="IPR052213">
    <property type="entry name" value="PAR3"/>
</dbReference>
<feature type="compositionally biased region" description="Basic and acidic residues" evidence="1">
    <location>
        <begin position="65"/>
        <end position="76"/>
    </location>
</feature>
<feature type="compositionally biased region" description="Basic and acidic residues" evidence="1">
    <location>
        <begin position="396"/>
        <end position="406"/>
    </location>
</feature>
<feature type="compositionally biased region" description="Pro residues" evidence="1">
    <location>
        <begin position="166"/>
        <end position="177"/>
    </location>
</feature>
<dbReference type="PANTHER" id="PTHR16484:SF17">
    <property type="entry name" value="BAZOOKA, ISOFORM B"/>
    <property type="match status" value="1"/>
</dbReference>
<feature type="compositionally biased region" description="Basic and acidic residues" evidence="1">
    <location>
        <begin position="507"/>
        <end position="519"/>
    </location>
</feature>
<dbReference type="PANTHER" id="PTHR16484">
    <property type="entry name" value="PARTITIONING DEFECTIVE 3 RELATED"/>
    <property type="match status" value="1"/>
</dbReference>
<keyword evidence="4" id="KW-1185">Reference proteome</keyword>
<feature type="compositionally biased region" description="Pro residues" evidence="1">
    <location>
        <begin position="245"/>
        <end position="256"/>
    </location>
</feature>
<dbReference type="SUPFAM" id="SSF50156">
    <property type="entry name" value="PDZ domain-like"/>
    <property type="match status" value="2"/>
</dbReference>
<dbReference type="Proteomes" id="UP001217089">
    <property type="component" value="Unassembled WGS sequence"/>
</dbReference>
<dbReference type="SMART" id="SM00228">
    <property type="entry name" value="PDZ"/>
    <property type="match status" value="2"/>
</dbReference>
<dbReference type="Pfam" id="PF00595">
    <property type="entry name" value="PDZ"/>
    <property type="match status" value="2"/>
</dbReference>
<feature type="region of interest" description="Disordered" evidence="1">
    <location>
        <begin position="396"/>
        <end position="421"/>
    </location>
</feature>
<evidence type="ECO:0000256" key="1">
    <source>
        <dbReference type="SAM" id="MobiDB-lite"/>
    </source>
</evidence>
<dbReference type="CDD" id="cd23058">
    <property type="entry name" value="PDZ2_Par3-like"/>
    <property type="match status" value="1"/>
</dbReference>
<evidence type="ECO:0000313" key="3">
    <source>
        <dbReference type="EMBL" id="KAJ8313981.1"/>
    </source>
</evidence>
<feature type="compositionally biased region" description="Polar residues" evidence="1">
    <location>
        <begin position="206"/>
        <end position="224"/>
    </location>
</feature>
<feature type="domain" description="PDZ" evidence="2">
    <location>
        <begin position="300"/>
        <end position="385"/>
    </location>
</feature>
<dbReference type="InterPro" id="IPR001478">
    <property type="entry name" value="PDZ"/>
</dbReference>
<sequence length="688" mass="75335">MEFQAKNESEPNHDHTGGKDTLRQEQNNNNIAKNPFNRFARDSWRQSLGNQPEMYKWLEAQERQQDKYKQMERKEPVGGASTDPENPENVQVSNTAHPPGELGLLVQGVEPGGRISSDGRLRVDDRIIEINGITLIGVTFSKAQEIFRNAMTTDEIKLRIIKRKAPPLPKQPPPILPKPKGHSPVKPSPLTLPSKLDIPGPVSPITPDQTSTPTANSPEGSSFKNGEDIKSPRMPRAVVDAQPIKPGPPIKPPPLSPTKRAPPAVPTRHPSTTLTKEQSDSSLKDIIAPTNTKKIGKKIEIQLTKGALGLGFSVTTRDNPAGGVSPIYIKNILPKGAAIIDGRLKAGDRLLEVNGEDMTGKTQAEAVTLLRNIKNGAEVEIVVSRQETYEEKFAVPRELKTDDDQKQNVFSQPKEKSGDDGSLAIMKNKEIISLDIPLNESGSAGLGVSVKGKTMTTEEGTRDLGIFIKSVIHGGAASKNDSSEQIPKPESELNDSNEIIVGAVSEKKSTNNRTVEKSPDILPKGDNSADFDDLDSNTPVKSILDKLKSGNGLRNESYTRATHDSFNDSANIFSSGFTPHKSAEKYVIPSSDQVMVVEDDNNEVLTYAKFKFRRFTTAASTMVTRTRLESTCQSPGIDPGIAFNREGFGRQSMSEKRRGHLDPRGSEFYQRVKSNREGNKGENNHFNT</sequence>
<feature type="region of interest" description="Disordered" evidence="1">
    <location>
        <begin position="162"/>
        <end position="281"/>
    </location>
</feature>
<name>A0ABQ9FBL3_TEGGR</name>
<reference evidence="3 4" key="1">
    <citation type="submission" date="2022-12" db="EMBL/GenBank/DDBJ databases">
        <title>Chromosome-level genome of Tegillarca granosa.</title>
        <authorList>
            <person name="Kim J."/>
        </authorList>
    </citation>
    <scope>NUCLEOTIDE SEQUENCE [LARGE SCALE GENOMIC DNA]</scope>
    <source>
        <strain evidence="3">Teg-2019</strain>
        <tissue evidence="3">Adductor muscle</tissue>
    </source>
</reference>
<organism evidence="3 4">
    <name type="scientific">Tegillarca granosa</name>
    <name type="common">Malaysian cockle</name>
    <name type="synonym">Anadara granosa</name>
    <dbReference type="NCBI Taxonomy" id="220873"/>
    <lineage>
        <taxon>Eukaryota</taxon>
        <taxon>Metazoa</taxon>
        <taxon>Spiralia</taxon>
        <taxon>Lophotrochozoa</taxon>
        <taxon>Mollusca</taxon>
        <taxon>Bivalvia</taxon>
        <taxon>Autobranchia</taxon>
        <taxon>Pteriomorphia</taxon>
        <taxon>Arcoida</taxon>
        <taxon>Arcoidea</taxon>
        <taxon>Arcidae</taxon>
        <taxon>Tegillarca</taxon>
    </lineage>
</organism>
<comment type="caution">
    <text evidence="3">The sequence shown here is derived from an EMBL/GenBank/DDBJ whole genome shotgun (WGS) entry which is preliminary data.</text>
</comment>
<dbReference type="InterPro" id="IPR036034">
    <property type="entry name" value="PDZ_sf"/>
</dbReference>
<feature type="compositionally biased region" description="Basic and acidic residues" evidence="1">
    <location>
        <begin position="1"/>
        <end position="23"/>
    </location>
</feature>
<accession>A0ABQ9FBL3</accession>
<feature type="region of interest" description="Disordered" evidence="1">
    <location>
        <begin position="1"/>
        <end position="45"/>
    </location>
</feature>